<evidence type="ECO:0000256" key="4">
    <source>
        <dbReference type="ARBA" id="ARBA00022527"/>
    </source>
</evidence>
<dbReference type="InterPro" id="IPR011009">
    <property type="entry name" value="Kinase-like_dom_sf"/>
</dbReference>
<comment type="similarity">
    <text evidence="14">Belongs to the protein kinase superfamily.</text>
</comment>
<dbReference type="InterPro" id="IPR008271">
    <property type="entry name" value="Ser/Thr_kinase_AS"/>
</dbReference>
<comment type="catalytic activity">
    <reaction evidence="11">
        <text>L-seryl-[protein] + ATP = O-phospho-L-seryl-[protein] + ADP + H(+)</text>
        <dbReference type="Rhea" id="RHEA:17989"/>
        <dbReference type="Rhea" id="RHEA-COMP:9863"/>
        <dbReference type="Rhea" id="RHEA-COMP:11604"/>
        <dbReference type="ChEBI" id="CHEBI:15378"/>
        <dbReference type="ChEBI" id="CHEBI:29999"/>
        <dbReference type="ChEBI" id="CHEBI:30616"/>
        <dbReference type="ChEBI" id="CHEBI:83421"/>
        <dbReference type="ChEBI" id="CHEBI:456216"/>
        <dbReference type="EC" id="2.7.11.1"/>
    </reaction>
</comment>
<dbReference type="AlphaFoldDB" id="A0AA38YGZ0"/>
<dbReference type="PANTHER" id="PTHR47987">
    <property type="entry name" value="OS08G0249100 PROTEIN"/>
    <property type="match status" value="1"/>
</dbReference>
<keyword evidence="8" id="KW-0418">Kinase</keyword>
<accession>A0AA38YGZ0</accession>
<dbReference type="InterPro" id="IPR001245">
    <property type="entry name" value="Ser-Thr/Tyr_kinase_cat_dom"/>
</dbReference>
<feature type="compositionally biased region" description="Basic and acidic residues" evidence="15">
    <location>
        <begin position="16"/>
        <end position="35"/>
    </location>
</feature>
<comment type="subunit">
    <text evidence="12">Interacts with ARAC5 and ARAC10.</text>
</comment>
<evidence type="ECO:0000256" key="5">
    <source>
        <dbReference type="ARBA" id="ARBA00022553"/>
    </source>
</evidence>
<evidence type="ECO:0000256" key="6">
    <source>
        <dbReference type="ARBA" id="ARBA00022679"/>
    </source>
</evidence>
<comment type="catalytic activity">
    <reaction evidence="10">
        <text>L-threonyl-[protein] + ATP = O-phospho-L-threonyl-[protein] + ADP + H(+)</text>
        <dbReference type="Rhea" id="RHEA:46608"/>
        <dbReference type="Rhea" id="RHEA-COMP:11060"/>
        <dbReference type="Rhea" id="RHEA-COMP:11605"/>
        <dbReference type="ChEBI" id="CHEBI:15378"/>
        <dbReference type="ChEBI" id="CHEBI:30013"/>
        <dbReference type="ChEBI" id="CHEBI:30616"/>
        <dbReference type="ChEBI" id="CHEBI:61977"/>
        <dbReference type="ChEBI" id="CHEBI:456216"/>
        <dbReference type="EC" id="2.7.11.1"/>
    </reaction>
</comment>
<dbReference type="PROSITE" id="PS50011">
    <property type="entry name" value="PROTEIN_KINASE_DOM"/>
    <property type="match status" value="1"/>
</dbReference>
<evidence type="ECO:0000256" key="9">
    <source>
        <dbReference type="ARBA" id="ARBA00022840"/>
    </source>
</evidence>
<name>A0AA38YGZ0_VITRO</name>
<comment type="subcellular location">
    <subcellularLocation>
        <location evidence="1">Cytoplasm</location>
    </subcellularLocation>
</comment>
<evidence type="ECO:0000259" key="16">
    <source>
        <dbReference type="PROSITE" id="PS50011"/>
    </source>
</evidence>
<evidence type="ECO:0000256" key="11">
    <source>
        <dbReference type="ARBA" id="ARBA00048679"/>
    </source>
</evidence>
<keyword evidence="5" id="KW-0597">Phosphoprotein</keyword>
<dbReference type="FunFam" id="1.10.510.10:FF:000335">
    <property type="entry name" value="receptor-like cytosolic serine/threonine-protein kinase RBK2"/>
    <property type="match status" value="1"/>
</dbReference>
<evidence type="ECO:0000256" key="8">
    <source>
        <dbReference type="ARBA" id="ARBA00022777"/>
    </source>
</evidence>
<dbReference type="InterPro" id="IPR046958">
    <property type="entry name" value="RBK1/2/STUNTED"/>
</dbReference>
<feature type="domain" description="Protein kinase" evidence="16">
    <location>
        <begin position="158"/>
        <end position="413"/>
    </location>
</feature>
<dbReference type="PANTHER" id="PTHR47987:SF7">
    <property type="entry name" value="PROTEIN KINASE SUPERFAMILY PROTEIN"/>
    <property type="match status" value="1"/>
</dbReference>
<dbReference type="GO" id="GO:0004674">
    <property type="term" value="F:protein serine/threonine kinase activity"/>
    <property type="evidence" value="ECO:0007669"/>
    <property type="project" value="UniProtKB-KW"/>
</dbReference>
<keyword evidence="4 14" id="KW-0723">Serine/threonine-protein kinase</keyword>
<comment type="caution">
    <text evidence="17">The sequence shown here is derived from an EMBL/GenBank/DDBJ whole genome shotgun (WGS) entry which is preliminary data.</text>
</comment>
<dbReference type="GO" id="GO:0005524">
    <property type="term" value="F:ATP binding"/>
    <property type="evidence" value="ECO:0007669"/>
    <property type="project" value="UniProtKB-UniRule"/>
</dbReference>
<dbReference type="SUPFAM" id="SSF56112">
    <property type="entry name" value="Protein kinase-like (PK-like)"/>
    <property type="match status" value="1"/>
</dbReference>
<evidence type="ECO:0000313" key="17">
    <source>
        <dbReference type="EMBL" id="KAJ9670263.1"/>
    </source>
</evidence>
<dbReference type="FunFam" id="3.30.200.20:FF:000558">
    <property type="entry name" value="Receptor-like cytosolic serine/threonine-protein kinase RBK1"/>
    <property type="match status" value="1"/>
</dbReference>
<evidence type="ECO:0000256" key="1">
    <source>
        <dbReference type="ARBA" id="ARBA00004496"/>
    </source>
</evidence>
<dbReference type="Proteomes" id="UP001168098">
    <property type="component" value="Unassembled WGS sequence"/>
</dbReference>
<keyword evidence="18" id="KW-1185">Reference proteome</keyword>
<evidence type="ECO:0000256" key="12">
    <source>
        <dbReference type="ARBA" id="ARBA00063228"/>
    </source>
</evidence>
<dbReference type="EMBL" id="JARBHA010000020">
    <property type="protein sequence ID" value="KAJ9670263.1"/>
    <property type="molecule type" value="Genomic_DNA"/>
</dbReference>
<evidence type="ECO:0000256" key="3">
    <source>
        <dbReference type="ARBA" id="ARBA00022490"/>
    </source>
</evidence>
<evidence type="ECO:0000256" key="14">
    <source>
        <dbReference type="RuleBase" id="RU000304"/>
    </source>
</evidence>
<dbReference type="InterPro" id="IPR017441">
    <property type="entry name" value="Protein_kinase_ATP_BS"/>
</dbReference>
<dbReference type="PROSITE" id="PS00108">
    <property type="entry name" value="PROTEIN_KINASE_ST"/>
    <property type="match status" value="1"/>
</dbReference>
<protein>
    <recommendedName>
        <fullName evidence="2">non-specific serine/threonine protein kinase</fullName>
        <ecNumber evidence="2">2.7.11.1</ecNumber>
    </recommendedName>
</protein>
<dbReference type="SMART" id="SM00220">
    <property type="entry name" value="S_TKc"/>
    <property type="match status" value="1"/>
</dbReference>
<dbReference type="GO" id="GO:0051020">
    <property type="term" value="F:GTPase binding"/>
    <property type="evidence" value="ECO:0007669"/>
    <property type="project" value="UniProtKB-ARBA"/>
</dbReference>
<feature type="binding site" evidence="13">
    <location>
        <position position="187"/>
    </location>
    <ligand>
        <name>ATP</name>
        <dbReference type="ChEBI" id="CHEBI:30616"/>
    </ligand>
</feature>
<feature type="region of interest" description="Disordered" evidence="15">
    <location>
        <begin position="1"/>
        <end position="42"/>
    </location>
</feature>
<reference evidence="17 18" key="1">
    <citation type="journal article" date="2023" name="BMC Biotechnol.">
        <title>Vitis rotundifolia cv Carlos genome sequencing.</title>
        <authorList>
            <person name="Huff M."/>
            <person name="Hulse-Kemp A."/>
            <person name="Scheffler B."/>
            <person name="Youngblood R."/>
            <person name="Simpson S."/>
            <person name="Babiker E."/>
            <person name="Staton M."/>
        </authorList>
    </citation>
    <scope>NUCLEOTIDE SEQUENCE [LARGE SCALE GENOMIC DNA]</scope>
    <source>
        <tissue evidence="17">Leaf</tissue>
    </source>
</reference>
<dbReference type="Pfam" id="PF07714">
    <property type="entry name" value="PK_Tyr_Ser-Thr"/>
    <property type="match status" value="1"/>
</dbReference>
<keyword evidence="3" id="KW-0963">Cytoplasm</keyword>
<dbReference type="Gene3D" id="1.10.510.10">
    <property type="entry name" value="Transferase(Phosphotransferase) domain 1"/>
    <property type="match status" value="1"/>
</dbReference>
<evidence type="ECO:0000313" key="18">
    <source>
        <dbReference type="Proteomes" id="UP001168098"/>
    </source>
</evidence>
<keyword evidence="7 13" id="KW-0547">Nucleotide-binding</keyword>
<gene>
    <name evidence="17" type="ORF">PVL29_026667</name>
</gene>
<evidence type="ECO:0000256" key="7">
    <source>
        <dbReference type="ARBA" id="ARBA00022741"/>
    </source>
</evidence>
<sequence length="472" mass="52410">MGDSEEAQIIPAEEIGETKEKPEIRPQDGSKKQDSSDDESSPRGVLEILVLGGDSDHSTCSSCSSSSNDKSTVHQELVRETHRSHWKSLFGALKKKSVRRFSTIPSLAGHELSRISLRRKLARIRSAEDPISVEGMPVPKPSWRSFDYAELAAATDNFSSENLIGKGGHAQVYRGCLSDGQLVAVKKLMKKEKEDEERTGDFLSELGIIAHIDHPNAARLIGFSVEDGLHLVLQLSPQGSLASVLHGATESLEWKIRFKVAVGVAEGLQYLHQGGHRRIIHRDIKASNILLTQDYEPQISDFGLAKWLPDKWAHHVVFPIEGTFGYLAPEYFMHGIVDEKTDVFAFGVLLLELITGRHAVDSSRQSLVIWAKPLLDANDVKELADSRLGDCYDLGEMKRAMLTASICIHHSSSMRPQMNRVVQLLRGEGKSPEPKQKSNVGRALILDDSDLADYTPTSYLKDLNRHMELVLE</sequence>
<evidence type="ECO:0000256" key="10">
    <source>
        <dbReference type="ARBA" id="ARBA00047899"/>
    </source>
</evidence>
<evidence type="ECO:0000256" key="15">
    <source>
        <dbReference type="SAM" id="MobiDB-lite"/>
    </source>
</evidence>
<dbReference type="GO" id="GO:0005737">
    <property type="term" value="C:cytoplasm"/>
    <property type="evidence" value="ECO:0007669"/>
    <property type="project" value="UniProtKB-SubCell"/>
</dbReference>
<evidence type="ECO:0000256" key="2">
    <source>
        <dbReference type="ARBA" id="ARBA00012513"/>
    </source>
</evidence>
<keyword evidence="6" id="KW-0808">Transferase</keyword>
<organism evidence="17 18">
    <name type="scientific">Vitis rotundifolia</name>
    <name type="common">Muscadine grape</name>
    <dbReference type="NCBI Taxonomy" id="103349"/>
    <lineage>
        <taxon>Eukaryota</taxon>
        <taxon>Viridiplantae</taxon>
        <taxon>Streptophyta</taxon>
        <taxon>Embryophyta</taxon>
        <taxon>Tracheophyta</taxon>
        <taxon>Spermatophyta</taxon>
        <taxon>Magnoliopsida</taxon>
        <taxon>eudicotyledons</taxon>
        <taxon>Gunneridae</taxon>
        <taxon>Pentapetalae</taxon>
        <taxon>rosids</taxon>
        <taxon>Vitales</taxon>
        <taxon>Vitaceae</taxon>
        <taxon>Viteae</taxon>
        <taxon>Vitis</taxon>
    </lineage>
</organism>
<dbReference type="PROSITE" id="PS00107">
    <property type="entry name" value="PROTEIN_KINASE_ATP"/>
    <property type="match status" value="1"/>
</dbReference>
<keyword evidence="9 13" id="KW-0067">ATP-binding</keyword>
<dbReference type="EC" id="2.7.11.1" evidence="2"/>
<proteinExistence type="inferred from homology"/>
<dbReference type="Gene3D" id="3.30.200.20">
    <property type="entry name" value="Phosphorylase Kinase, domain 1"/>
    <property type="match status" value="1"/>
</dbReference>
<evidence type="ECO:0000256" key="13">
    <source>
        <dbReference type="PROSITE-ProRule" id="PRU10141"/>
    </source>
</evidence>
<dbReference type="InterPro" id="IPR000719">
    <property type="entry name" value="Prot_kinase_dom"/>
</dbReference>